<dbReference type="EMBL" id="KQ981024">
    <property type="protein sequence ID" value="KYN10216.1"/>
    <property type="molecule type" value="Genomic_DNA"/>
</dbReference>
<dbReference type="Proteomes" id="UP000078492">
    <property type="component" value="Unassembled WGS sequence"/>
</dbReference>
<dbReference type="PANTHER" id="PTHR33053:SF24">
    <property type="entry name" value="TRANSPOSASE DOMAIN-CONTAINING PROTEIN"/>
    <property type="match status" value="1"/>
</dbReference>
<dbReference type="PANTHER" id="PTHR33053">
    <property type="entry name" value="PROTEIN, PUTATIVE-RELATED"/>
    <property type="match status" value="1"/>
</dbReference>
<evidence type="ECO:0000313" key="2">
    <source>
        <dbReference type="Proteomes" id="UP000078492"/>
    </source>
</evidence>
<proteinExistence type="predicted"/>
<keyword evidence="2" id="KW-1185">Reference proteome</keyword>
<evidence type="ECO:0000313" key="1">
    <source>
        <dbReference type="EMBL" id="KYN10216.1"/>
    </source>
</evidence>
<accession>A0A151IT94</accession>
<protein>
    <submittedName>
        <fullName evidence="1">Uncharacterized protein</fullName>
    </submittedName>
</protein>
<name>A0A151IT94_9HYME</name>
<sequence>MRRQVRLFLIVHILYRPALIPKLWPAEPLRVIIKLGTIKEFAIGEYPSVQDTGKAGTGLGTAITEIKLHALVCDAPAKSFILGVKNHNGYYSCTKCTEGKYVNGRVYFPIKDTNPFLQTDEDFFNNKYEDYQIVETIFIKIPKFGPITDVPLDYMHLVCLGVVKKLILLWLTGPLSVRLSNNMINNISEQLMQIRNSVPYDYTRRPRSMKHVRLWKATEFRQFFLNSK</sequence>
<gene>
    <name evidence="1" type="ORF">ALC57_17656</name>
</gene>
<dbReference type="STRING" id="471704.A0A151IT94"/>
<dbReference type="AlphaFoldDB" id="A0A151IT94"/>
<organism evidence="1 2">
    <name type="scientific">Trachymyrmex cornetzi</name>
    <dbReference type="NCBI Taxonomy" id="471704"/>
    <lineage>
        <taxon>Eukaryota</taxon>
        <taxon>Metazoa</taxon>
        <taxon>Ecdysozoa</taxon>
        <taxon>Arthropoda</taxon>
        <taxon>Hexapoda</taxon>
        <taxon>Insecta</taxon>
        <taxon>Pterygota</taxon>
        <taxon>Neoptera</taxon>
        <taxon>Endopterygota</taxon>
        <taxon>Hymenoptera</taxon>
        <taxon>Apocrita</taxon>
        <taxon>Aculeata</taxon>
        <taxon>Formicoidea</taxon>
        <taxon>Formicidae</taxon>
        <taxon>Myrmicinae</taxon>
        <taxon>Trachymyrmex</taxon>
    </lineage>
</organism>
<reference evidence="1 2" key="1">
    <citation type="submission" date="2015-09" db="EMBL/GenBank/DDBJ databases">
        <title>Trachymyrmex cornetzi WGS genome.</title>
        <authorList>
            <person name="Nygaard S."/>
            <person name="Hu H."/>
            <person name="Boomsma J."/>
            <person name="Zhang G."/>
        </authorList>
    </citation>
    <scope>NUCLEOTIDE SEQUENCE [LARGE SCALE GENOMIC DNA]</scope>
    <source>
        <strain evidence="1">Tcor2-1</strain>
        <tissue evidence="1">Whole body</tissue>
    </source>
</reference>